<organism evidence="3 4">
    <name type="scientific">Mucilaginibacter boryungensis</name>
    <dbReference type="NCBI Taxonomy" id="768480"/>
    <lineage>
        <taxon>Bacteria</taxon>
        <taxon>Pseudomonadati</taxon>
        <taxon>Bacteroidota</taxon>
        <taxon>Sphingobacteriia</taxon>
        <taxon>Sphingobacteriales</taxon>
        <taxon>Sphingobacteriaceae</taxon>
        <taxon>Mucilaginibacter</taxon>
    </lineage>
</organism>
<feature type="chain" id="PRO_5046856347" evidence="1">
    <location>
        <begin position="27"/>
        <end position="286"/>
    </location>
</feature>
<evidence type="ECO:0000313" key="4">
    <source>
        <dbReference type="Proteomes" id="UP000632774"/>
    </source>
</evidence>
<evidence type="ECO:0000256" key="1">
    <source>
        <dbReference type="SAM" id="SignalP"/>
    </source>
</evidence>
<protein>
    <submittedName>
        <fullName evidence="3">ThuA domain-containing protein</fullName>
    </submittedName>
</protein>
<dbReference type="Proteomes" id="UP000632774">
    <property type="component" value="Unassembled WGS sequence"/>
</dbReference>
<name>A0ABR9XEV6_9SPHI</name>
<dbReference type="PANTHER" id="PTHR40469">
    <property type="entry name" value="SECRETED GLYCOSYL HYDROLASE"/>
    <property type="match status" value="1"/>
</dbReference>
<evidence type="ECO:0000313" key="3">
    <source>
        <dbReference type="EMBL" id="MBE9665791.1"/>
    </source>
</evidence>
<accession>A0ABR9XEV6</accession>
<dbReference type="RefSeq" id="WP_194105178.1">
    <property type="nucleotide sequence ID" value="NZ_JADFFM010000001.1"/>
</dbReference>
<feature type="domain" description="ThuA-like" evidence="2">
    <location>
        <begin position="38"/>
        <end position="250"/>
    </location>
</feature>
<keyword evidence="1" id="KW-0732">Signal</keyword>
<dbReference type="Pfam" id="PF06283">
    <property type="entry name" value="ThuA"/>
    <property type="match status" value="1"/>
</dbReference>
<proteinExistence type="predicted"/>
<sequence>MTKPCLKLKLLLCVFILFTACTFVIAQSKKTKFKVIAFYTAKQDLAHISFVHEANPWFAKMADKYNFQYDSTTNWNNMNAKFLAQYQVVLFLDTRPEGADQRAEFQKYMENGGGWLGFHFAAFAMNQSGVPQNWDWYHNTFLGSGQYVSNTWRPTSAILRVEDKQHPAVKGLPKTFKASPNEWYRWERDLRQNPDIRILCAIDSASFPLGTGPKQSEIWHSGYYPVVWSNSKYRMVYINMGHNDMDYEHKYDKTNKTLSSTFGSEMESKLILNALLWLGAGKGNSK</sequence>
<gene>
    <name evidence="3" type="ORF">IRJ18_05415</name>
</gene>
<dbReference type="PROSITE" id="PS51257">
    <property type="entry name" value="PROKAR_LIPOPROTEIN"/>
    <property type="match status" value="1"/>
</dbReference>
<dbReference type="Gene3D" id="3.40.50.880">
    <property type="match status" value="1"/>
</dbReference>
<dbReference type="InterPro" id="IPR029010">
    <property type="entry name" value="ThuA-like"/>
</dbReference>
<dbReference type="EMBL" id="JADFFM010000001">
    <property type="protein sequence ID" value="MBE9665791.1"/>
    <property type="molecule type" value="Genomic_DNA"/>
</dbReference>
<dbReference type="InterPro" id="IPR029062">
    <property type="entry name" value="Class_I_gatase-like"/>
</dbReference>
<reference evidence="3 4" key="1">
    <citation type="submission" date="2020-10" db="EMBL/GenBank/DDBJ databases">
        <title>Mucilaginibacter mali sp. nov., isolated from rhizosphere soil of apple orchard.</title>
        <authorList>
            <person name="Lee J.-S."/>
            <person name="Kim H.S."/>
            <person name="Kim J.-S."/>
        </authorList>
    </citation>
    <scope>NUCLEOTIDE SEQUENCE [LARGE SCALE GENOMIC DNA]</scope>
    <source>
        <strain evidence="3 4">KCTC 23157</strain>
    </source>
</reference>
<dbReference type="SUPFAM" id="SSF52317">
    <property type="entry name" value="Class I glutamine amidotransferase-like"/>
    <property type="match status" value="1"/>
</dbReference>
<feature type="signal peptide" evidence="1">
    <location>
        <begin position="1"/>
        <end position="26"/>
    </location>
</feature>
<keyword evidence="4" id="KW-1185">Reference proteome</keyword>
<evidence type="ECO:0000259" key="2">
    <source>
        <dbReference type="Pfam" id="PF06283"/>
    </source>
</evidence>
<dbReference type="PANTHER" id="PTHR40469:SF2">
    <property type="entry name" value="GALACTOSE-BINDING DOMAIN-LIKE SUPERFAMILY PROTEIN"/>
    <property type="match status" value="1"/>
</dbReference>
<comment type="caution">
    <text evidence="3">The sequence shown here is derived from an EMBL/GenBank/DDBJ whole genome shotgun (WGS) entry which is preliminary data.</text>
</comment>